<organism evidence="11 12">
    <name type="scientific">Sorghum bicolor</name>
    <name type="common">Sorghum</name>
    <name type="synonym">Sorghum vulgare</name>
    <dbReference type="NCBI Taxonomy" id="4558"/>
    <lineage>
        <taxon>Eukaryota</taxon>
        <taxon>Viridiplantae</taxon>
        <taxon>Streptophyta</taxon>
        <taxon>Embryophyta</taxon>
        <taxon>Tracheophyta</taxon>
        <taxon>Spermatophyta</taxon>
        <taxon>Magnoliopsida</taxon>
        <taxon>Liliopsida</taxon>
        <taxon>Poales</taxon>
        <taxon>Poaceae</taxon>
        <taxon>PACMAD clade</taxon>
        <taxon>Panicoideae</taxon>
        <taxon>Andropogonodae</taxon>
        <taxon>Andropogoneae</taxon>
        <taxon>Sorghinae</taxon>
        <taxon>Sorghum</taxon>
    </lineage>
</organism>
<feature type="region of interest" description="Disordered" evidence="9">
    <location>
        <begin position="803"/>
        <end position="836"/>
    </location>
</feature>
<dbReference type="CDD" id="cd11293">
    <property type="entry name" value="gelsolin_S4_like"/>
    <property type="match status" value="1"/>
</dbReference>
<sequence>MSVSMKDLDPAFHGAGQKDGLVVWRIENFKPVTVPTSSHGKFYMGDSYIILKTTALKNGSFRHDIHYWLGKDTSQDEAGTAAILTVELDAALGGRAVQYRELQGNETERFLSYFRPCIMPQPGGVASGFNHVEVNDQEHVTRLYVCRGKHVVHVKEVPFTRSSLNHEDIFILDTKSKIFQFNGSNSCIQERAKALEVVQYIKDTFHEGKCEVAGVEDGKLMADVEAGEFWALFGGFAPLPRKTPSQDNGEDREIAIKLICINQGKLEQTNFESLARELLEPNKCYLLDCGAEMYVWMGRSTSLQERKGASKAAEKLLIDDSREKSHVIKVIEGFETVMFKSKFIEWPPTPELKLSSEDGRGKVAALLKSQGLDVKGLMKAAPVKEEPQPYIDCTGHLQVWRVNGNGKTLLSAADQSKFYTGDCYIFQYTYTGDDKEECLIGTWFGKRSVEVERVSAMSLASKMVQAAKFQAVQARLYEGKEPIQLFVIFQSLQVFKGGLSSGYKNFVVENDIVDDTYSEGGIALFRIQGSGSENMQALQVDALASSLNSSYCYILHNGNTVFTWTGNATTSLDHELVERQLDVIKPDLPSRSQKEGRETDQFWELLGGKSKYPNQKVGRENESDPHLFSCIISKDNIMVKDVHNFTQDDLMTEDVFVLDCHSDIFVWVGQEVDAKVKLQAMDIGEKFLVHDFLMEKLSRETPIFTVSEGSEPHFFTRFFNWDYAKSLMHGSSYQRKFAVLKGGAPPSLEKPKRRTPAFTGRSSGQDKSQRSRSMSTSPDRPRVRGRSPAFNILTSAFENTSKINTRNLSTPPPAVRKLFPKSGEHSRVSPKKSAISTLTSSFEGPLKNAIPKSIRASPEPEKAIQGEGAAGGANENEPEDDERRTIYPYERLITTAEDPAPDIDVTKREAYLSSAEFNDKFNMTRAAFYKLPKWKQNKLKSDVKLF</sequence>
<proteinExistence type="inferred from homology"/>
<dbReference type="InterPro" id="IPR036886">
    <property type="entry name" value="Villin_headpiece_dom_sf"/>
</dbReference>
<comment type="caution">
    <text evidence="11">The sequence shown here is derived from an EMBL/GenBank/DDBJ whole genome shotgun (WGS) entry which is preliminary data.</text>
</comment>
<dbReference type="FunFam" id="3.40.20.10:FF:000039">
    <property type="entry name" value="Villin-4"/>
    <property type="match status" value="1"/>
</dbReference>
<keyword evidence="4" id="KW-0963">Cytoplasm</keyword>
<reference evidence="11" key="2">
    <citation type="submission" date="2020-10" db="EMBL/GenBank/DDBJ databases">
        <authorList>
            <person name="Cooper E.A."/>
            <person name="Brenton Z.W."/>
            <person name="Flinn B.S."/>
            <person name="Jenkins J."/>
            <person name="Shu S."/>
            <person name="Flowers D."/>
            <person name="Luo F."/>
            <person name="Wang Y."/>
            <person name="Xia P."/>
            <person name="Barry K."/>
            <person name="Daum C."/>
            <person name="Lipzen A."/>
            <person name="Yoshinaga Y."/>
            <person name="Schmutz J."/>
            <person name="Saski C."/>
            <person name="Vermerris W."/>
            <person name="Kresovich S."/>
        </authorList>
    </citation>
    <scope>NUCLEOTIDE SEQUENCE</scope>
</reference>
<keyword evidence="7" id="KW-0009">Actin-binding</keyword>
<protein>
    <recommendedName>
        <fullName evidence="10">HP domain-containing protein</fullName>
    </recommendedName>
</protein>
<dbReference type="PANTHER" id="PTHR11977:SF49">
    <property type="entry name" value="VILLIN-4"/>
    <property type="match status" value="1"/>
</dbReference>
<dbReference type="EMBL" id="CM027685">
    <property type="protein sequence ID" value="KAG0527329.1"/>
    <property type="molecule type" value="Genomic_DNA"/>
</dbReference>
<dbReference type="CDD" id="cd11288">
    <property type="entry name" value="gelsolin_S5_like"/>
    <property type="match status" value="1"/>
</dbReference>
<evidence type="ECO:0000256" key="6">
    <source>
        <dbReference type="ARBA" id="ARBA00022837"/>
    </source>
</evidence>
<dbReference type="InterPro" id="IPR029006">
    <property type="entry name" value="ADF-H/Gelsolin-like_dom_sf"/>
</dbReference>
<dbReference type="AlphaFoldDB" id="A0A921QT39"/>
<keyword evidence="6" id="KW-0106">Calcium</keyword>
<dbReference type="FunFam" id="3.40.20.10:FF:000033">
    <property type="entry name" value="Villin-4"/>
    <property type="match status" value="1"/>
</dbReference>
<dbReference type="OMA" id="LIFVWIG"/>
<dbReference type="InterPro" id="IPR003128">
    <property type="entry name" value="Villin_headpiece"/>
</dbReference>
<evidence type="ECO:0000256" key="2">
    <source>
        <dbReference type="ARBA" id="ARBA00008418"/>
    </source>
</evidence>
<dbReference type="Pfam" id="PF00626">
    <property type="entry name" value="Gelsolin"/>
    <property type="match status" value="5"/>
</dbReference>
<dbReference type="InterPro" id="IPR007122">
    <property type="entry name" value="Villin/Gelsolin"/>
</dbReference>
<dbReference type="CDD" id="cd11290">
    <property type="entry name" value="gelsolin_S1_like"/>
    <property type="match status" value="1"/>
</dbReference>
<reference evidence="11" key="1">
    <citation type="journal article" date="2019" name="BMC Genomics">
        <title>A new reference genome for Sorghum bicolor reveals high levels of sequence similarity between sweet and grain genotypes: implications for the genetics of sugar metabolism.</title>
        <authorList>
            <person name="Cooper E.A."/>
            <person name="Brenton Z.W."/>
            <person name="Flinn B.S."/>
            <person name="Jenkins J."/>
            <person name="Shu S."/>
            <person name="Flowers D."/>
            <person name="Luo F."/>
            <person name="Wang Y."/>
            <person name="Xia P."/>
            <person name="Barry K."/>
            <person name="Daum C."/>
            <person name="Lipzen A."/>
            <person name="Yoshinaga Y."/>
            <person name="Schmutz J."/>
            <person name="Saski C."/>
            <person name="Vermerris W."/>
            <person name="Kresovich S."/>
        </authorList>
    </citation>
    <scope>NUCLEOTIDE SEQUENCE</scope>
</reference>
<dbReference type="SMART" id="SM00262">
    <property type="entry name" value="GEL"/>
    <property type="match status" value="6"/>
</dbReference>
<comment type="subcellular location">
    <subcellularLocation>
        <location evidence="1">Cytoplasm</location>
        <location evidence="1">Cytoskeleton</location>
    </subcellularLocation>
</comment>
<name>A0A921QT39_SORBI</name>
<dbReference type="SUPFAM" id="SSF55753">
    <property type="entry name" value="Actin depolymerizing proteins"/>
    <property type="match status" value="5"/>
</dbReference>
<dbReference type="PANTHER" id="PTHR11977">
    <property type="entry name" value="VILLIN"/>
    <property type="match status" value="1"/>
</dbReference>
<dbReference type="Gene3D" id="3.40.20.10">
    <property type="entry name" value="Severin"/>
    <property type="match status" value="6"/>
</dbReference>
<feature type="compositionally biased region" description="Polar residues" evidence="9">
    <location>
        <begin position="760"/>
        <end position="778"/>
    </location>
</feature>
<evidence type="ECO:0000256" key="8">
    <source>
        <dbReference type="ARBA" id="ARBA00023212"/>
    </source>
</evidence>
<dbReference type="OrthoDB" id="6375767at2759"/>
<dbReference type="Gene3D" id="1.10.950.10">
    <property type="entry name" value="Villin headpiece domain"/>
    <property type="match status" value="1"/>
</dbReference>
<keyword evidence="3" id="KW-0117">Actin capping</keyword>
<evidence type="ECO:0000256" key="7">
    <source>
        <dbReference type="ARBA" id="ARBA00023203"/>
    </source>
</evidence>
<dbReference type="GO" id="GO:0051014">
    <property type="term" value="P:actin filament severing"/>
    <property type="evidence" value="ECO:0007669"/>
    <property type="project" value="UniProtKB-ARBA"/>
</dbReference>
<dbReference type="PRINTS" id="PR00597">
    <property type="entry name" value="GELSOLIN"/>
</dbReference>
<dbReference type="GO" id="GO:0051015">
    <property type="term" value="F:actin filament binding"/>
    <property type="evidence" value="ECO:0007669"/>
    <property type="project" value="InterPro"/>
</dbReference>
<dbReference type="FunFam" id="3.40.20.10:FF:000038">
    <property type="entry name" value="Villin-like 1"/>
    <property type="match status" value="1"/>
</dbReference>
<keyword evidence="8" id="KW-0206">Cytoskeleton</keyword>
<evidence type="ECO:0000256" key="1">
    <source>
        <dbReference type="ARBA" id="ARBA00004245"/>
    </source>
</evidence>
<dbReference type="FunFam" id="3.40.20.10:FF:000002">
    <property type="entry name" value="Gelsolin"/>
    <property type="match status" value="1"/>
</dbReference>
<dbReference type="Proteomes" id="UP000807115">
    <property type="component" value="Chromosome 6"/>
</dbReference>
<accession>A0A921QT39</accession>
<dbReference type="FunFam" id="3.40.20.10:FF:000028">
    <property type="entry name" value="Villin-like 1"/>
    <property type="match status" value="1"/>
</dbReference>
<feature type="region of interest" description="Disordered" evidence="9">
    <location>
        <begin position="852"/>
        <end position="883"/>
    </location>
</feature>
<feature type="domain" description="HP" evidence="10">
    <location>
        <begin position="881"/>
        <end position="946"/>
    </location>
</feature>
<dbReference type="FunFam" id="3.40.20.10:FF:000001">
    <property type="entry name" value="Gelsolin"/>
    <property type="match status" value="1"/>
</dbReference>
<dbReference type="Pfam" id="PF02209">
    <property type="entry name" value="VHP"/>
    <property type="match status" value="1"/>
</dbReference>
<dbReference type="GO" id="GO:0032432">
    <property type="term" value="C:actin filament bundle"/>
    <property type="evidence" value="ECO:0007669"/>
    <property type="project" value="UniProtKB-ARBA"/>
</dbReference>
<comment type="similarity">
    <text evidence="2">Belongs to the villin/gelsolin family.</text>
</comment>
<dbReference type="PROSITE" id="PS51089">
    <property type="entry name" value="HP"/>
    <property type="match status" value="1"/>
</dbReference>
<evidence type="ECO:0000256" key="9">
    <source>
        <dbReference type="SAM" id="MobiDB-lite"/>
    </source>
</evidence>
<evidence type="ECO:0000256" key="4">
    <source>
        <dbReference type="ARBA" id="ARBA00022490"/>
    </source>
</evidence>
<evidence type="ECO:0000256" key="3">
    <source>
        <dbReference type="ARBA" id="ARBA00022467"/>
    </source>
</evidence>
<evidence type="ECO:0000256" key="5">
    <source>
        <dbReference type="ARBA" id="ARBA00022737"/>
    </source>
</evidence>
<gene>
    <name evidence="11" type="ORF">BDA96_06G224400</name>
</gene>
<dbReference type="CDD" id="cd11291">
    <property type="entry name" value="gelsolin_S6_like"/>
    <property type="match status" value="1"/>
</dbReference>
<dbReference type="SMART" id="SM00153">
    <property type="entry name" value="VHP"/>
    <property type="match status" value="1"/>
</dbReference>
<keyword evidence="5" id="KW-0677">Repeat</keyword>
<evidence type="ECO:0000313" key="12">
    <source>
        <dbReference type="Proteomes" id="UP000807115"/>
    </source>
</evidence>
<dbReference type="GO" id="GO:0007015">
    <property type="term" value="P:actin filament organization"/>
    <property type="evidence" value="ECO:0007669"/>
    <property type="project" value="UniProtKB-ARBA"/>
</dbReference>
<dbReference type="SUPFAM" id="SSF82754">
    <property type="entry name" value="C-terminal, gelsolin-like domain of Sec23/24"/>
    <property type="match status" value="1"/>
</dbReference>
<dbReference type="InterPro" id="IPR007123">
    <property type="entry name" value="Gelsolin-like_dom"/>
</dbReference>
<dbReference type="Gramene" id="EES11381">
    <property type="protein sequence ID" value="EES11381"/>
    <property type="gene ID" value="SORBI_3006G205400"/>
</dbReference>
<dbReference type="SUPFAM" id="SSF47050">
    <property type="entry name" value="VHP, Villin headpiece domain"/>
    <property type="match status" value="1"/>
</dbReference>
<dbReference type="InterPro" id="IPR036180">
    <property type="entry name" value="Gelsolin-like_dom_sf"/>
</dbReference>
<feature type="region of interest" description="Disordered" evidence="9">
    <location>
        <begin position="743"/>
        <end position="788"/>
    </location>
</feature>
<evidence type="ECO:0000259" key="10">
    <source>
        <dbReference type="PROSITE" id="PS51089"/>
    </source>
</evidence>
<evidence type="ECO:0000313" key="11">
    <source>
        <dbReference type="EMBL" id="KAG0527329.1"/>
    </source>
</evidence>
<dbReference type="GO" id="GO:0051693">
    <property type="term" value="P:actin filament capping"/>
    <property type="evidence" value="ECO:0007669"/>
    <property type="project" value="UniProtKB-KW"/>
</dbReference>
<dbReference type="CDD" id="cd11289">
    <property type="entry name" value="gelsolin_S2_like"/>
    <property type="match status" value="1"/>
</dbReference>